<feature type="signal peptide" evidence="3">
    <location>
        <begin position="1"/>
        <end position="19"/>
    </location>
</feature>
<dbReference type="RefSeq" id="WP_339094501.1">
    <property type="nucleotide sequence ID" value="NZ_CP149782.1"/>
</dbReference>
<feature type="chain" id="PRO_5043105216" description="Carboxylic ester hydrolase" evidence="3">
    <location>
        <begin position="20"/>
        <end position="536"/>
    </location>
</feature>
<evidence type="ECO:0000313" key="6">
    <source>
        <dbReference type="EMBL" id="WYF43650.1"/>
    </source>
</evidence>
<dbReference type="PROSITE" id="PS51257">
    <property type="entry name" value="PROKAR_LIPOPROTEIN"/>
    <property type="match status" value="1"/>
</dbReference>
<dbReference type="EC" id="3.1.1.-" evidence="3"/>
<dbReference type="PANTHER" id="PTHR43918:SF4">
    <property type="entry name" value="CARBOXYLIC ESTER HYDROLASE"/>
    <property type="match status" value="1"/>
</dbReference>
<dbReference type="PANTHER" id="PTHR43918">
    <property type="entry name" value="ACETYLCHOLINESTERASE"/>
    <property type="match status" value="1"/>
</dbReference>
<keyword evidence="3" id="KW-0732">Signal</keyword>
<dbReference type="PROSITE" id="PS00941">
    <property type="entry name" value="CARBOXYLESTERASE_B_2"/>
    <property type="match status" value="1"/>
</dbReference>
<feature type="region of interest" description="Disordered" evidence="4">
    <location>
        <begin position="21"/>
        <end position="52"/>
    </location>
</feature>
<dbReference type="InterPro" id="IPR029058">
    <property type="entry name" value="AB_hydrolase_fold"/>
</dbReference>
<dbReference type="InterPro" id="IPR050654">
    <property type="entry name" value="AChE-related_enzymes"/>
</dbReference>
<dbReference type="SUPFAM" id="SSF53474">
    <property type="entry name" value="alpha/beta-Hydrolases"/>
    <property type="match status" value="1"/>
</dbReference>
<evidence type="ECO:0000256" key="1">
    <source>
        <dbReference type="ARBA" id="ARBA00005964"/>
    </source>
</evidence>
<feature type="domain" description="Carboxylesterase type B" evidence="5">
    <location>
        <begin position="48"/>
        <end position="513"/>
    </location>
</feature>
<gene>
    <name evidence="6" type="ORF">WDJ50_09480</name>
</gene>
<protein>
    <recommendedName>
        <fullName evidence="3">Carboxylic ester hydrolase</fullName>
        <ecNumber evidence="3">3.1.1.-</ecNumber>
    </recommendedName>
</protein>
<accession>A0AAU6PZZ3</accession>
<dbReference type="InterPro" id="IPR019826">
    <property type="entry name" value="Carboxylesterase_B_AS"/>
</dbReference>
<organism evidence="6">
    <name type="scientific">Deinococcus sp. VB142</name>
    <dbReference type="NCBI Taxonomy" id="3112952"/>
    <lineage>
        <taxon>Bacteria</taxon>
        <taxon>Thermotogati</taxon>
        <taxon>Deinococcota</taxon>
        <taxon>Deinococci</taxon>
        <taxon>Deinococcales</taxon>
        <taxon>Deinococcaceae</taxon>
        <taxon>Deinococcus</taxon>
    </lineage>
</organism>
<name>A0AAU6PZZ3_9DEIO</name>
<dbReference type="GO" id="GO:0052689">
    <property type="term" value="F:carboxylic ester hydrolase activity"/>
    <property type="evidence" value="ECO:0007669"/>
    <property type="project" value="TreeGrafter"/>
</dbReference>
<proteinExistence type="inferred from homology"/>
<evidence type="ECO:0000256" key="3">
    <source>
        <dbReference type="RuleBase" id="RU361235"/>
    </source>
</evidence>
<dbReference type="PROSITE" id="PS00122">
    <property type="entry name" value="CARBOXYLESTERASE_B_1"/>
    <property type="match status" value="1"/>
</dbReference>
<evidence type="ECO:0000259" key="5">
    <source>
        <dbReference type="Pfam" id="PF00135"/>
    </source>
</evidence>
<evidence type="ECO:0000256" key="2">
    <source>
        <dbReference type="ARBA" id="ARBA00022801"/>
    </source>
</evidence>
<dbReference type="Gene3D" id="3.40.50.1820">
    <property type="entry name" value="alpha/beta hydrolase"/>
    <property type="match status" value="1"/>
</dbReference>
<dbReference type="EMBL" id="CP149782">
    <property type="protein sequence ID" value="WYF43650.1"/>
    <property type="molecule type" value="Genomic_DNA"/>
</dbReference>
<keyword evidence="2 3" id="KW-0378">Hydrolase</keyword>
<dbReference type="InterPro" id="IPR002018">
    <property type="entry name" value="CarbesteraseB"/>
</dbReference>
<dbReference type="InterPro" id="IPR019819">
    <property type="entry name" value="Carboxylesterase_B_CS"/>
</dbReference>
<comment type="similarity">
    <text evidence="1 3">Belongs to the type-B carboxylesterase/lipase family.</text>
</comment>
<sequence>MTRPFLLSAVLGLSLSCLAASAPTTPPTPRPAASPAFGRDVRATPPAGPLLGRESNGLRTWLGIRYAQPPTGDARWQPPRPLPSQTAERRATQPGAVCLQAFAIPGQAQTVRGAEDCLFLNVYAPANAKKAPVMVWIHGGSFQTGAGTDYDLSLLAREQGVVAVSLNYRLGPLGFLATPGEDGLPGNLGLLDQQLALRWVQDNISAFGGDPSRVTVFGESAGGMSICAQLAAPGAKGLFQRAIIQSGSCTAPTITLTQAEAQNLGRRFMASLDCRDVACLRALPGEKLVRAPSPNALFPGAIPFPVLHGDAVLPREPGEFLRQGLGARVPVLIGTNQHEGTLFAAWLGDPRRDLNPAEFLALNVALNGPDALRATATYTPRNYGSLTQAAAAVATDSLFACPASNLARDLSRFVPVYRYEFRDPNPPRPAPLRPTAGLPRFGSFHGAEIASVMGTRTDLGDPAQFTSAQQTLARTIRTYWANFARSGNPNGPGLPAWPALRVGQPPQVLGLAPGAGQIALVRDFRGEHHCDTVWRP</sequence>
<evidence type="ECO:0000256" key="4">
    <source>
        <dbReference type="SAM" id="MobiDB-lite"/>
    </source>
</evidence>
<feature type="region of interest" description="Disordered" evidence="4">
    <location>
        <begin position="69"/>
        <end position="90"/>
    </location>
</feature>
<reference evidence="6" key="1">
    <citation type="submission" date="2024-03" db="EMBL/GenBank/DDBJ databases">
        <title>Deinococcus weizhi sp. nov., isolated from human skin.</title>
        <authorList>
            <person name="Wei Z."/>
            <person name="Tian F."/>
            <person name="Yang C."/>
            <person name="Xin L.T."/>
            <person name="Wen Z.J."/>
            <person name="Lan K.C."/>
            <person name="Yu L."/>
            <person name="Zhe W."/>
            <person name="Dan F.D."/>
            <person name="Jun W."/>
            <person name="Rui Z."/>
            <person name="Yong X.J."/>
            <person name="Ting Y."/>
            <person name="Wei X."/>
            <person name="Xu Z.G."/>
            <person name="Xin Z."/>
            <person name="Dong F.G."/>
            <person name="Ni X.M."/>
            <person name="Zheng M.G."/>
            <person name="Chun Y."/>
            <person name="Qian W.X."/>
        </authorList>
    </citation>
    <scope>NUCLEOTIDE SEQUENCE</scope>
    <source>
        <strain evidence="6">VB142</strain>
    </source>
</reference>
<dbReference type="AlphaFoldDB" id="A0AAU6PZZ3"/>
<dbReference type="Pfam" id="PF00135">
    <property type="entry name" value="COesterase"/>
    <property type="match status" value="1"/>
</dbReference>